<evidence type="ECO:0000256" key="1">
    <source>
        <dbReference type="SAM" id="Phobius"/>
    </source>
</evidence>
<feature type="transmembrane region" description="Helical" evidence="1">
    <location>
        <begin position="211"/>
        <end position="229"/>
    </location>
</feature>
<evidence type="ECO:0000259" key="2">
    <source>
        <dbReference type="Pfam" id="PF20151"/>
    </source>
</evidence>
<dbReference type="Proteomes" id="UP000008370">
    <property type="component" value="Unassembled WGS sequence"/>
</dbReference>
<name>K5W4S8_PHACS</name>
<evidence type="ECO:0000313" key="3">
    <source>
        <dbReference type="EMBL" id="EKM54155.1"/>
    </source>
</evidence>
<evidence type="ECO:0000313" key="4">
    <source>
        <dbReference type="Proteomes" id="UP000008370"/>
    </source>
</evidence>
<feature type="transmembrane region" description="Helical" evidence="1">
    <location>
        <begin position="122"/>
        <end position="146"/>
    </location>
</feature>
<dbReference type="KEGG" id="pco:PHACADRAFT_196585"/>
<gene>
    <name evidence="3" type="ORF">PHACADRAFT_196585</name>
</gene>
<dbReference type="GeneID" id="18911162"/>
<feature type="transmembrane region" description="Helical" evidence="1">
    <location>
        <begin position="166"/>
        <end position="190"/>
    </location>
</feature>
<dbReference type="InParanoid" id="K5W4S8"/>
<keyword evidence="1" id="KW-0812">Transmembrane</keyword>
<keyword evidence="1" id="KW-0472">Membrane</keyword>
<dbReference type="Pfam" id="PF20151">
    <property type="entry name" value="DUF6533"/>
    <property type="match status" value="1"/>
</dbReference>
<keyword evidence="4" id="KW-1185">Reference proteome</keyword>
<feature type="transmembrane region" description="Helical" evidence="1">
    <location>
        <begin position="86"/>
        <end position="110"/>
    </location>
</feature>
<dbReference type="HOGENOM" id="CLU_035509_1_1_1"/>
<feature type="transmembrane region" description="Helical" evidence="1">
    <location>
        <begin position="235"/>
        <end position="254"/>
    </location>
</feature>
<protein>
    <recommendedName>
        <fullName evidence="2">DUF6533 domain-containing protein</fullName>
    </recommendedName>
</protein>
<dbReference type="EMBL" id="JH930473">
    <property type="protein sequence ID" value="EKM54155.1"/>
    <property type="molecule type" value="Genomic_DNA"/>
</dbReference>
<dbReference type="InterPro" id="IPR045340">
    <property type="entry name" value="DUF6533"/>
</dbReference>
<keyword evidence="1" id="KW-1133">Transmembrane helix</keyword>
<accession>K5W4S8</accession>
<organism evidence="3 4">
    <name type="scientific">Phanerochaete carnosa (strain HHB-10118-sp)</name>
    <name type="common">White-rot fungus</name>
    <name type="synonym">Peniophora carnosa</name>
    <dbReference type="NCBI Taxonomy" id="650164"/>
    <lineage>
        <taxon>Eukaryota</taxon>
        <taxon>Fungi</taxon>
        <taxon>Dikarya</taxon>
        <taxon>Basidiomycota</taxon>
        <taxon>Agaricomycotina</taxon>
        <taxon>Agaricomycetes</taxon>
        <taxon>Polyporales</taxon>
        <taxon>Phanerochaetaceae</taxon>
        <taxon>Phanerochaete</taxon>
    </lineage>
</organism>
<sequence>MQEIVQALRDVNATRYMTAVGLTVLLYDHVLTFCDEVRLVWRAPSSFPKYAFLFNRYLVPVCLLLVSYEMCGFVGEAFTDEGCRRLLFACSMLSLASVAVGNILVLMRVVILWDRRRAVMELMVAGFIVCFSAQSALMVISLVKFWPGLQWNSVAGMCITTTKTPFFSGVWAAPMFFEVLVLVSTVLNALDRPSQAALPITRSLHRDGITYFLAVTCFRVLNLTLSIVAQPSETMVVVFFIWGMTTTILNRSLLRMRKMELSYLEETEETEEMLGRSSPFGASDSVVIVDLDAPPHRSSRWLELNKMSNEF</sequence>
<proteinExistence type="predicted"/>
<dbReference type="AlphaFoldDB" id="K5W4S8"/>
<dbReference type="RefSeq" id="XP_007396856.1">
    <property type="nucleotide sequence ID" value="XM_007396794.1"/>
</dbReference>
<dbReference type="OrthoDB" id="3251775at2759"/>
<feature type="domain" description="DUF6533" evidence="2">
    <location>
        <begin position="16"/>
        <end position="60"/>
    </location>
</feature>
<reference evidence="3 4" key="1">
    <citation type="journal article" date="2012" name="BMC Genomics">
        <title>Comparative genomics of the white-rot fungi, Phanerochaete carnosa and P. chrysosporium, to elucidate the genetic basis of the distinct wood types they colonize.</title>
        <authorList>
            <person name="Suzuki H."/>
            <person name="MacDonald J."/>
            <person name="Syed K."/>
            <person name="Salamov A."/>
            <person name="Hori C."/>
            <person name="Aerts A."/>
            <person name="Henrissat B."/>
            <person name="Wiebenga A."/>
            <person name="vanKuyk P.A."/>
            <person name="Barry K."/>
            <person name="Lindquist E."/>
            <person name="LaButti K."/>
            <person name="Lapidus A."/>
            <person name="Lucas S."/>
            <person name="Coutinho P."/>
            <person name="Gong Y."/>
            <person name="Samejima M."/>
            <person name="Mahadevan R."/>
            <person name="Abou-Zaid M."/>
            <person name="de Vries R.P."/>
            <person name="Igarashi K."/>
            <person name="Yadav J.S."/>
            <person name="Grigoriev I.V."/>
            <person name="Master E.R."/>
        </authorList>
    </citation>
    <scope>NUCLEOTIDE SEQUENCE [LARGE SCALE GENOMIC DNA]</scope>
    <source>
        <strain evidence="3 4">HHB-10118-sp</strain>
    </source>
</reference>